<proteinExistence type="predicted"/>
<reference evidence="1" key="2">
    <citation type="journal article" date="2024" name="Toxins">
        <title>Genome Sequence Analysis of Native Xenorhabdus Strains Isolated from Entomopathogenic Nematodes in Argentina.</title>
        <authorList>
            <person name="Palma L."/>
            <person name="Frizzo L."/>
            <person name="Kaiser S."/>
            <person name="Berry C."/>
            <person name="Caballero P."/>
            <person name="Bode H.B."/>
            <person name="Del Valle E.E."/>
        </authorList>
    </citation>
    <scope>NUCLEOTIDE SEQUENCE</scope>
    <source>
        <strain evidence="1">M</strain>
    </source>
</reference>
<reference evidence="1" key="1">
    <citation type="submission" date="2020-09" db="EMBL/GenBank/DDBJ databases">
        <authorList>
            <person name="Palma L."/>
            <person name="Caballero P."/>
            <person name="Berry C."/>
            <person name="Del Valle E."/>
        </authorList>
    </citation>
    <scope>NUCLEOTIDE SEQUENCE</scope>
    <source>
        <strain evidence="1">M</strain>
    </source>
</reference>
<protein>
    <submittedName>
        <fullName evidence="1">Uncharacterized protein</fullName>
    </submittedName>
</protein>
<dbReference type="Proteomes" id="UP001193920">
    <property type="component" value="Unassembled WGS sequence"/>
</dbReference>
<dbReference type="AlphaFoldDB" id="A0AAW3YQR3"/>
<gene>
    <name evidence="1" type="ORF">ID854_05700</name>
</gene>
<comment type="caution">
    <text evidence="1">The sequence shown here is derived from an EMBL/GenBank/DDBJ whole genome shotgun (WGS) entry which is preliminary data.</text>
</comment>
<organism evidence="1">
    <name type="scientific">Xenorhabdus szentirmaii</name>
    <dbReference type="NCBI Taxonomy" id="290112"/>
    <lineage>
        <taxon>Bacteria</taxon>
        <taxon>Pseudomonadati</taxon>
        <taxon>Pseudomonadota</taxon>
        <taxon>Gammaproteobacteria</taxon>
        <taxon>Enterobacterales</taxon>
        <taxon>Morganellaceae</taxon>
        <taxon>Xenorhabdus</taxon>
    </lineage>
</organism>
<dbReference type="RefSeq" id="WP_051462380.1">
    <property type="nucleotide sequence ID" value="NZ_JACXBC010000045.1"/>
</dbReference>
<dbReference type="EMBL" id="JACXBF010000127">
    <property type="protein sequence ID" value="MBD2799961.1"/>
    <property type="molecule type" value="Genomic_DNA"/>
</dbReference>
<name>A0AAW3YQR3_9GAMM</name>
<evidence type="ECO:0000313" key="1">
    <source>
        <dbReference type="EMBL" id="MBD2799961.1"/>
    </source>
</evidence>
<sequence length="120" mass="14335">MILKNINTQKEFEIEGNFSSSRLLIGEFHDAHRQLVKLLRRHHFRKGLRWFLDWRNRIIIHPLEKSEGGLCSVEQRILTEVVHISFRGYINEAVIYEGEHLLSDEEVKAQLNKRFPIKWS</sequence>
<accession>A0AAW3YQR3</accession>